<keyword evidence="2" id="KW-0472">Membrane</keyword>
<gene>
    <name evidence="3" type="ORF">OFLC_LOCUS11702</name>
</gene>
<dbReference type="AlphaFoldDB" id="A0A183HW43"/>
<accession>A0A183HW43</accession>
<dbReference type="STRING" id="387005.A0A183HW43"/>
<reference evidence="3 4" key="2">
    <citation type="submission" date="2018-11" db="EMBL/GenBank/DDBJ databases">
        <authorList>
            <consortium name="Pathogen Informatics"/>
        </authorList>
    </citation>
    <scope>NUCLEOTIDE SEQUENCE [LARGE SCALE GENOMIC DNA]</scope>
</reference>
<evidence type="ECO:0000256" key="2">
    <source>
        <dbReference type="SAM" id="Phobius"/>
    </source>
</evidence>
<evidence type="ECO:0000313" key="5">
    <source>
        <dbReference type="WBParaSite" id="OFLC_0001170501-mRNA-1"/>
    </source>
</evidence>
<keyword evidence="4" id="KW-1185">Reference proteome</keyword>
<organism evidence="5">
    <name type="scientific">Onchocerca flexuosa</name>
    <dbReference type="NCBI Taxonomy" id="387005"/>
    <lineage>
        <taxon>Eukaryota</taxon>
        <taxon>Metazoa</taxon>
        <taxon>Ecdysozoa</taxon>
        <taxon>Nematoda</taxon>
        <taxon>Chromadorea</taxon>
        <taxon>Rhabditida</taxon>
        <taxon>Spirurina</taxon>
        <taxon>Spiruromorpha</taxon>
        <taxon>Filarioidea</taxon>
        <taxon>Onchocercidae</taxon>
        <taxon>Onchocerca</taxon>
    </lineage>
</organism>
<dbReference type="Proteomes" id="UP000267606">
    <property type="component" value="Unassembled WGS sequence"/>
</dbReference>
<feature type="region of interest" description="Disordered" evidence="1">
    <location>
        <begin position="1"/>
        <end position="24"/>
    </location>
</feature>
<protein>
    <submittedName>
        <fullName evidence="5">7TM_GPCR_Srx domain-containing protein</fullName>
    </submittedName>
</protein>
<dbReference type="WBParaSite" id="OFLC_0001170501-mRNA-1">
    <property type="protein sequence ID" value="OFLC_0001170501-mRNA-1"/>
    <property type="gene ID" value="OFLC_0001170501"/>
</dbReference>
<keyword evidence="2" id="KW-0812">Transmembrane</keyword>
<evidence type="ECO:0000313" key="4">
    <source>
        <dbReference type="Proteomes" id="UP000267606"/>
    </source>
</evidence>
<evidence type="ECO:0000313" key="3">
    <source>
        <dbReference type="EMBL" id="VDO78546.1"/>
    </source>
</evidence>
<keyword evidence="2" id="KW-1133">Transmembrane helix</keyword>
<evidence type="ECO:0000256" key="1">
    <source>
        <dbReference type="SAM" id="MobiDB-lite"/>
    </source>
</evidence>
<proteinExistence type="predicted"/>
<reference evidence="5" key="1">
    <citation type="submission" date="2016-06" db="UniProtKB">
        <authorList>
            <consortium name="WormBaseParasite"/>
        </authorList>
    </citation>
    <scope>IDENTIFICATION</scope>
</reference>
<dbReference type="EMBL" id="UZAJ01017249">
    <property type="protein sequence ID" value="VDO78546.1"/>
    <property type="molecule type" value="Genomic_DNA"/>
</dbReference>
<feature type="transmembrane region" description="Helical" evidence="2">
    <location>
        <begin position="33"/>
        <end position="54"/>
    </location>
</feature>
<sequence length="79" mass="8644">GATTPRGAKRPGDAAGGPASKREFGNDDFSADLIHIIMILIFSFLPHFIFFIPITGAFQLFIFNEFCCFDGMLTGERVA</sequence>
<name>A0A183HW43_9BILA</name>